<organism evidence="5 6">
    <name type="scientific">Marinomonas phaeophyticola</name>
    <dbReference type="NCBI Taxonomy" id="3004091"/>
    <lineage>
        <taxon>Bacteria</taxon>
        <taxon>Pseudomonadati</taxon>
        <taxon>Pseudomonadota</taxon>
        <taxon>Gammaproteobacteria</taxon>
        <taxon>Oceanospirillales</taxon>
        <taxon>Oceanospirillaceae</taxon>
        <taxon>Marinomonas</taxon>
    </lineage>
</organism>
<sequence>MIDIDYHPKTPRDKSLGIGIIGAGEIVSEAHLPAYEMAGYNVVGIYNRSKERSQQVAQRFNIPTVYDSIDDLLADPKVDVVDIALPVEMQSDIVQKIAIAGKHFLCQKPLGTDLNDAKKIADLATSYNIKGAVNHQMRWAPSIQYVKQLVKRNLLGDLLDTNISVNVFTNWENWPWITEIPRLEVMYHSIHYLDALRYICGMPKHVYAESAKWPGQVAAGESRTMIHLRWNEDHWGGVRDNHNNISPDMEDWWATFRFEGSKGTAKGTNGALYNYPNGTNDTLSFFSEDIDKSTWITPSLQGTWFPDAFIGSMGELLSAIEEDREPENSVQDGVETIRLVEAVYTSMHEQRKIQLVGDQSCPNE</sequence>
<keyword evidence="6" id="KW-1185">Reference proteome</keyword>
<proteinExistence type="inferred from homology"/>
<reference evidence="5" key="1">
    <citation type="submission" date="2022-12" db="EMBL/GenBank/DDBJ databases">
        <title>Marinomonas 15G1-11 sp. nov, isolated from marine algae.</title>
        <authorList>
            <person name="Butt M."/>
            <person name="Choi D.G."/>
            <person name="Kim J.M."/>
            <person name="Lee J.K."/>
            <person name="Baek J.H."/>
            <person name="Jeon C.O."/>
        </authorList>
    </citation>
    <scope>NUCLEOTIDE SEQUENCE</scope>
    <source>
        <strain evidence="5">15G1-11</strain>
    </source>
</reference>
<dbReference type="PANTHER" id="PTHR43708:SF5">
    <property type="entry name" value="CONSERVED EXPRESSED OXIDOREDUCTASE (EUROFUNG)-RELATED"/>
    <property type="match status" value="1"/>
</dbReference>
<dbReference type="SUPFAM" id="SSF51735">
    <property type="entry name" value="NAD(P)-binding Rossmann-fold domains"/>
    <property type="match status" value="1"/>
</dbReference>
<dbReference type="Proteomes" id="UP001149719">
    <property type="component" value="Unassembled WGS sequence"/>
</dbReference>
<dbReference type="InterPro" id="IPR036291">
    <property type="entry name" value="NAD(P)-bd_dom_sf"/>
</dbReference>
<dbReference type="InterPro" id="IPR004104">
    <property type="entry name" value="Gfo/Idh/MocA-like_OxRdtase_C"/>
</dbReference>
<name>A0ABT4JXK6_9GAMM</name>
<dbReference type="PANTHER" id="PTHR43708">
    <property type="entry name" value="CONSERVED EXPRESSED OXIDOREDUCTASE (EUROFUNG)"/>
    <property type="match status" value="1"/>
</dbReference>
<evidence type="ECO:0000256" key="2">
    <source>
        <dbReference type="ARBA" id="ARBA00023002"/>
    </source>
</evidence>
<feature type="domain" description="Gfo/Idh/MocA-like oxidoreductase C-terminal" evidence="4">
    <location>
        <begin position="147"/>
        <end position="355"/>
    </location>
</feature>
<accession>A0ABT4JXK6</accession>
<evidence type="ECO:0000259" key="3">
    <source>
        <dbReference type="Pfam" id="PF01408"/>
    </source>
</evidence>
<dbReference type="InterPro" id="IPR000683">
    <property type="entry name" value="Gfo/Idh/MocA-like_OxRdtase_N"/>
</dbReference>
<evidence type="ECO:0000313" key="6">
    <source>
        <dbReference type="Proteomes" id="UP001149719"/>
    </source>
</evidence>
<dbReference type="Pfam" id="PF02894">
    <property type="entry name" value="GFO_IDH_MocA_C"/>
    <property type="match status" value="1"/>
</dbReference>
<dbReference type="RefSeq" id="WP_269127007.1">
    <property type="nucleotide sequence ID" value="NZ_JAPUBN010000019.1"/>
</dbReference>
<keyword evidence="2" id="KW-0560">Oxidoreductase</keyword>
<dbReference type="Pfam" id="PF01408">
    <property type="entry name" value="GFO_IDH_MocA"/>
    <property type="match status" value="1"/>
</dbReference>
<evidence type="ECO:0000313" key="5">
    <source>
        <dbReference type="EMBL" id="MCZ2722956.1"/>
    </source>
</evidence>
<evidence type="ECO:0000259" key="4">
    <source>
        <dbReference type="Pfam" id="PF02894"/>
    </source>
</evidence>
<comment type="caution">
    <text evidence="5">The sequence shown here is derived from an EMBL/GenBank/DDBJ whole genome shotgun (WGS) entry which is preliminary data.</text>
</comment>
<dbReference type="SUPFAM" id="SSF55347">
    <property type="entry name" value="Glyceraldehyde-3-phosphate dehydrogenase-like, C-terminal domain"/>
    <property type="match status" value="1"/>
</dbReference>
<evidence type="ECO:0000256" key="1">
    <source>
        <dbReference type="ARBA" id="ARBA00010928"/>
    </source>
</evidence>
<dbReference type="EMBL" id="JAPUBN010000019">
    <property type="protein sequence ID" value="MCZ2722956.1"/>
    <property type="molecule type" value="Genomic_DNA"/>
</dbReference>
<dbReference type="Gene3D" id="3.40.50.720">
    <property type="entry name" value="NAD(P)-binding Rossmann-like Domain"/>
    <property type="match status" value="1"/>
</dbReference>
<protein>
    <submittedName>
        <fullName evidence="5">Gfo/Idh/MocA family oxidoreductase</fullName>
    </submittedName>
</protein>
<gene>
    <name evidence="5" type="ORF">O1D97_15385</name>
</gene>
<comment type="similarity">
    <text evidence="1">Belongs to the Gfo/Idh/MocA family.</text>
</comment>
<dbReference type="InterPro" id="IPR051317">
    <property type="entry name" value="Gfo/Idh/MocA_oxidoreduct"/>
</dbReference>
<dbReference type="Gene3D" id="3.30.360.10">
    <property type="entry name" value="Dihydrodipicolinate Reductase, domain 2"/>
    <property type="match status" value="1"/>
</dbReference>
<feature type="domain" description="Gfo/Idh/MocA-like oxidoreductase N-terminal" evidence="3">
    <location>
        <begin position="17"/>
        <end position="133"/>
    </location>
</feature>